<feature type="region of interest" description="Disordered" evidence="1">
    <location>
        <begin position="218"/>
        <end position="379"/>
    </location>
</feature>
<evidence type="ECO:0000256" key="1">
    <source>
        <dbReference type="SAM" id="MobiDB-lite"/>
    </source>
</evidence>
<feature type="compositionally biased region" description="Gly residues" evidence="1">
    <location>
        <begin position="313"/>
        <end position="322"/>
    </location>
</feature>
<gene>
    <name evidence="2" type="ORF">H4Q32_029870</name>
</gene>
<proteinExistence type="predicted"/>
<evidence type="ECO:0000313" key="2">
    <source>
        <dbReference type="EMBL" id="KAI2644706.1"/>
    </source>
</evidence>
<feature type="compositionally biased region" description="Basic and acidic residues" evidence="1">
    <location>
        <begin position="267"/>
        <end position="279"/>
    </location>
</feature>
<dbReference type="EMBL" id="JACTAM010002455">
    <property type="protein sequence ID" value="KAI2644706.1"/>
    <property type="molecule type" value="Genomic_DNA"/>
</dbReference>
<sequence>MDETLHHSTCPCSLIWARCCCGLFIISEFRASESILKKTKRNLQRSPIRGVRSGVLRNGHYVGTGRCHTQLSVLDWGELLLPCGPPRHHRTELEGRDPPLSGECPAPIQNCLLRHGFPDCLLLHHGSLSSLIRNGFPDCLLSHGCLNRLLRHGSPSSLIRHGFPNCLLHHGSPSSRLRHGSLSSLICPGDLPPRRAFREGGSESWQQHSELQLSNGLLGKAKGATSRCRTKQKQKQRSVGGGSGGGRTPRRRTTNKVQHGSNRGRSHGGDKRDPEKEEPGETQAAAMMGVHRGADGGRSHDRGRADDSRGPADSGGPGGGGPRGEDREPMILGDTEDPEGQDGTQGSGDRGGGGDERSSSHDADGDWLTRGKPTAQMVG</sequence>
<reference evidence="2 3" key="1">
    <citation type="submission" date="2022-01" db="EMBL/GenBank/DDBJ databases">
        <title>A high-quality chromosome-level genome assembly of rohu carp, Labeo rohita.</title>
        <authorList>
            <person name="Arick M.A. II"/>
            <person name="Hsu C.-Y."/>
            <person name="Magbanua Z."/>
            <person name="Pechanova O."/>
            <person name="Grover C."/>
            <person name="Miller E."/>
            <person name="Thrash A."/>
            <person name="Ezzel L."/>
            <person name="Alam S."/>
            <person name="Benzie J."/>
            <person name="Hamilton M."/>
            <person name="Karsi A."/>
            <person name="Lawrence M.L."/>
            <person name="Peterson D.G."/>
        </authorList>
    </citation>
    <scope>NUCLEOTIDE SEQUENCE [LARGE SCALE GENOMIC DNA]</scope>
    <source>
        <strain evidence="3">BAU-BD-2019</strain>
        <tissue evidence="2">Blood</tissue>
    </source>
</reference>
<organism evidence="2 3">
    <name type="scientific">Labeo rohita</name>
    <name type="common">Indian major carp</name>
    <name type="synonym">Cyprinus rohita</name>
    <dbReference type="NCBI Taxonomy" id="84645"/>
    <lineage>
        <taxon>Eukaryota</taxon>
        <taxon>Metazoa</taxon>
        <taxon>Chordata</taxon>
        <taxon>Craniata</taxon>
        <taxon>Vertebrata</taxon>
        <taxon>Euteleostomi</taxon>
        <taxon>Actinopterygii</taxon>
        <taxon>Neopterygii</taxon>
        <taxon>Teleostei</taxon>
        <taxon>Ostariophysi</taxon>
        <taxon>Cypriniformes</taxon>
        <taxon>Cyprinidae</taxon>
        <taxon>Labeoninae</taxon>
        <taxon>Labeonini</taxon>
        <taxon>Labeo</taxon>
    </lineage>
</organism>
<protein>
    <submittedName>
        <fullName evidence="2">Collagen alpha-5(VI) chain</fullName>
    </submittedName>
</protein>
<dbReference type="Proteomes" id="UP000830375">
    <property type="component" value="Unassembled WGS sequence"/>
</dbReference>
<comment type="caution">
    <text evidence="2">The sequence shown here is derived from an EMBL/GenBank/DDBJ whole genome shotgun (WGS) entry which is preliminary data.</text>
</comment>
<dbReference type="GO" id="GO:0005581">
    <property type="term" value="C:collagen trimer"/>
    <property type="evidence" value="ECO:0007669"/>
    <property type="project" value="UniProtKB-KW"/>
</dbReference>
<name>A0ABQ8L1T7_LABRO</name>
<accession>A0ABQ8L1T7</accession>
<feature type="compositionally biased region" description="Basic and acidic residues" evidence="1">
    <location>
        <begin position="352"/>
        <end position="369"/>
    </location>
</feature>
<evidence type="ECO:0000313" key="3">
    <source>
        <dbReference type="Proteomes" id="UP000830375"/>
    </source>
</evidence>
<feature type="compositionally biased region" description="Basic and acidic residues" evidence="1">
    <location>
        <begin position="292"/>
        <end position="310"/>
    </location>
</feature>
<keyword evidence="3" id="KW-1185">Reference proteome</keyword>
<keyword evidence="2" id="KW-0176">Collagen</keyword>